<sequence length="543" mass="59188">MTRVSYTKITPLPSNVPRQLAVELLHAHEEVIKLNPLVTGVKGIETPRDSPNDEYFSQWYEISEIITWGFGMKKKILFKGVFHDQPWGMQSHVYAPMGVDLRNKYRIGGNQPGEPREPRELGVDTPLDGLYLREDVEIVCNIALASFVKKETKDATGKMIARLAKKAELLDEGKLHAMFENGRLKTAKPSAFSDRGDDAHSLAPSSPGAFPFAPGSPSPSMSSAGFGPRLDQRGYGNYHEIRRSSSQYGGSSQYAPAYQQQGYNGPENTRPGASHNMPMINELPGDYYQHQGLQPHPLKPQGQVFRSELPGDNSFSTGTGTPSPQPSPGQAPADFEKGPNRQYHPYATPPQQYANERNHSVSTQGGYHAYANSDVSQRNFSMHGSPRQNPSDWQSQQQSQYYNGNGVGQAISTDEGLTAHRYSDPNGPPYPSSRPPSELQSEPDHQRFSQMSVQSGTSSSQQQAAQSSDNAQPTIPPRDPRRGSSAVRSQSSHEGSVSSNRGGGGATTDTHDKTPSAATCPVCGLFEGDEAAVSHHVSKAHFA</sequence>
<dbReference type="OrthoDB" id="5078320at2759"/>
<dbReference type="AlphaFoldDB" id="N1QDA8"/>
<dbReference type="eggNOG" id="ENOG502SHU7">
    <property type="taxonomic scope" value="Eukaryota"/>
</dbReference>
<feature type="region of interest" description="Disordered" evidence="1">
    <location>
        <begin position="188"/>
        <end position="522"/>
    </location>
</feature>
<dbReference type="Proteomes" id="UP000016931">
    <property type="component" value="Unassembled WGS sequence"/>
</dbReference>
<gene>
    <name evidence="3" type="ORF">SEPMUDRAFT_151375</name>
</gene>
<name>N1QDA8_SPHMS</name>
<dbReference type="HOGENOM" id="CLU_028035_0_0_1"/>
<keyword evidence="4" id="KW-1185">Reference proteome</keyword>
<dbReference type="InterPro" id="IPR055481">
    <property type="entry name" value="DUF7053"/>
</dbReference>
<feature type="compositionally biased region" description="Low complexity" evidence="1">
    <location>
        <begin position="394"/>
        <end position="404"/>
    </location>
</feature>
<feature type="compositionally biased region" description="Polar residues" evidence="1">
    <location>
        <begin position="373"/>
        <end position="393"/>
    </location>
</feature>
<accession>N1QDA8</accession>
<reference evidence="3 4" key="1">
    <citation type="journal article" date="2012" name="PLoS Pathog.">
        <title>Diverse lifestyles and strategies of plant pathogenesis encoded in the genomes of eighteen Dothideomycetes fungi.</title>
        <authorList>
            <person name="Ohm R.A."/>
            <person name="Feau N."/>
            <person name="Henrissat B."/>
            <person name="Schoch C.L."/>
            <person name="Horwitz B.A."/>
            <person name="Barry K.W."/>
            <person name="Condon B.J."/>
            <person name="Copeland A.C."/>
            <person name="Dhillon B."/>
            <person name="Glaser F."/>
            <person name="Hesse C.N."/>
            <person name="Kosti I."/>
            <person name="LaButti K."/>
            <person name="Lindquist E.A."/>
            <person name="Lucas S."/>
            <person name="Salamov A.A."/>
            <person name="Bradshaw R.E."/>
            <person name="Ciuffetti L."/>
            <person name="Hamelin R.C."/>
            <person name="Kema G.H.J."/>
            <person name="Lawrence C."/>
            <person name="Scott J.A."/>
            <person name="Spatafora J.W."/>
            <person name="Turgeon B.G."/>
            <person name="de Wit P.J.G.M."/>
            <person name="Zhong S."/>
            <person name="Goodwin S.B."/>
            <person name="Grigoriev I.V."/>
        </authorList>
    </citation>
    <scope>NUCLEOTIDE SEQUENCE [LARGE SCALE GENOMIC DNA]</scope>
    <source>
        <strain evidence="3 4">SO2202</strain>
    </source>
</reference>
<dbReference type="PANTHER" id="PTHR38117">
    <property type="entry name" value="NACHT AND WD40 DOMAIN PROTEIN"/>
    <property type="match status" value="1"/>
</dbReference>
<evidence type="ECO:0000256" key="1">
    <source>
        <dbReference type="SAM" id="MobiDB-lite"/>
    </source>
</evidence>
<feature type="domain" description="DUF7053" evidence="2">
    <location>
        <begin position="2"/>
        <end position="168"/>
    </location>
</feature>
<feature type="compositionally biased region" description="Polar residues" evidence="1">
    <location>
        <begin position="258"/>
        <end position="267"/>
    </location>
</feature>
<dbReference type="OMA" id="HHVSKAH"/>
<dbReference type="GeneID" id="27903910"/>
<organism evidence="3 4">
    <name type="scientific">Sphaerulina musiva (strain SO2202)</name>
    <name type="common">Poplar stem canker fungus</name>
    <name type="synonym">Septoria musiva</name>
    <dbReference type="NCBI Taxonomy" id="692275"/>
    <lineage>
        <taxon>Eukaryota</taxon>
        <taxon>Fungi</taxon>
        <taxon>Dikarya</taxon>
        <taxon>Ascomycota</taxon>
        <taxon>Pezizomycotina</taxon>
        <taxon>Dothideomycetes</taxon>
        <taxon>Dothideomycetidae</taxon>
        <taxon>Mycosphaerellales</taxon>
        <taxon>Mycosphaerellaceae</taxon>
        <taxon>Sphaerulina</taxon>
    </lineage>
</organism>
<feature type="compositionally biased region" description="Low complexity" evidence="1">
    <location>
        <begin position="449"/>
        <end position="472"/>
    </location>
</feature>
<dbReference type="Pfam" id="PF23155">
    <property type="entry name" value="DUF7053"/>
    <property type="match status" value="1"/>
</dbReference>
<protein>
    <recommendedName>
        <fullName evidence="2">DUF7053 domain-containing protein</fullName>
    </recommendedName>
</protein>
<dbReference type="STRING" id="692275.N1QDA8"/>
<evidence type="ECO:0000313" key="3">
    <source>
        <dbReference type="EMBL" id="EMF09295.1"/>
    </source>
</evidence>
<feature type="compositionally biased region" description="Low complexity" evidence="1">
    <location>
        <begin position="244"/>
        <end position="254"/>
    </location>
</feature>
<dbReference type="RefSeq" id="XP_016757416.1">
    <property type="nucleotide sequence ID" value="XM_016906773.1"/>
</dbReference>
<feature type="compositionally biased region" description="Polar residues" evidence="1">
    <location>
        <begin position="486"/>
        <end position="500"/>
    </location>
</feature>
<feature type="compositionally biased region" description="Polar residues" evidence="1">
    <location>
        <begin position="349"/>
        <end position="365"/>
    </location>
</feature>
<dbReference type="EMBL" id="KB456269">
    <property type="protein sequence ID" value="EMF09295.1"/>
    <property type="molecule type" value="Genomic_DNA"/>
</dbReference>
<evidence type="ECO:0000313" key="4">
    <source>
        <dbReference type="Proteomes" id="UP000016931"/>
    </source>
</evidence>
<evidence type="ECO:0000259" key="2">
    <source>
        <dbReference type="Pfam" id="PF23155"/>
    </source>
</evidence>
<dbReference type="PANTHER" id="PTHR38117:SF1">
    <property type="entry name" value="DUF3074 DOMAIN-CONTAINING PROTEIN"/>
    <property type="match status" value="1"/>
</dbReference>
<feature type="compositionally biased region" description="Low complexity" evidence="1">
    <location>
        <begin position="203"/>
        <end position="228"/>
    </location>
</feature>
<proteinExistence type="predicted"/>